<accession>A0A3L6EIB1</accession>
<organism evidence="1">
    <name type="scientific">Zea mays</name>
    <name type="common">Maize</name>
    <dbReference type="NCBI Taxonomy" id="4577"/>
    <lineage>
        <taxon>Eukaryota</taxon>
        <taxon>Viridiplantae</taxon>
        <taxon>Streptophyta</taxon>
        <taxon>Embryophyta</taxon>
        <taxon>Tracheophyta</taxon>
        <taxon>Spermatophyta</taxon>
        <taxon>Magnoliopsida</taxon>
        <taxon>Liliopsida</taxon>
        <taxon>Poales</taxon>
        <taxon>Poaceae</taxon>
        <taxon>PACMAD clade</taxon>
        <taxon>Panicoideae</taxon>
        <taxon>Andropogonodae</taxon>
        <taxon>Andropogoneae</taxon>
        <taxon>Tripsacinae</taxon>
        <taxon>Zea</taxon>
    </lineage>
</organism>
<comment type="caution">
    <text evidence="1">The sequence shown here is derived from an EMBL/GenBank/DDBJ whole genome shotgun (WGS) entry which is preliminary data.</text>
</comment>
<dbReference type="AlphaFoldDB" id="A0A3L6EIB1"/>
<reference evidence="1" key="1">
    <citation type="journal article" date="2018" name="Nat. Genet.">
        <title>Extensive intraspecific gene order and gene structural variations between Mo17 and other maize genomes.</title>
        <authorList>
            <person name="Sun S."/>
            <person name="Zhou Y."/>
            <person name="Chen J."/>
            <person name="Shi J."/>
            <person name="Zhao H."/>
            <person name="Zhao H."/>
            <person name="Song W."/>
            <person name="Zhang M."/>
            <person name="Cui Y."/>
            <person name="Dong X."/>
            <person name="Liu H."/>
            <person name="Ma X."/>
            <person name="Jiao Y."/>
            <person name="Wang B."/>
            <person name="Wei X."/>
            <person name="Stein J.C."/>
            <person name="Glaubitz J.C."/>
            <person name="Lu F."/>
            <person name="Yu G."/>
            <person name="Liang C."/>
            <person name="Fengler K."/>
            <person name="Li B."/>
            <person name="Rafalski A."/>
            <person name="Schnable P.S."/>
            <person name="Ware D.H."/>
            <person name="Buckler E.S."/>
            <person name="Lai J."/>
        </authorList>
    </citation>
    <scope>NUCLEOTIDE SEQUENCE [LARGE SCALE GENOMIC DNA]</scope>
    <source>
        <tissue evidence="1">Seedling</tissue>
    </source>
</reference>
<proteinExistence type="predicted"/>
<evidence type="ECO:0000313" key="1">
    <source>
        <dbReference type="EMBL" id="PWZ20774.1"/>
    </source>
</evidence>
<name>A0A3L6EIB1_MAIZE</name>
<dbReference type="Proteomes" id="UP000251960">
    <property type="component" value="Chromosome 5"/>
</dbReference>
<protein>
    <submittedName>
        <fullName evidence="1">Uncharacterized protein</fullName>
    </submittedName>
</protein>
<dbReference type="EMBL" id="NCVQ01000006">
    <property type="protein sequence ID" value="PWZ20774.1"/>
    <property type="molecule type" value="Genomic_DNA"/>
</dbReference>
<sequence length="20" mass="2448">MNSFYFSIKTNSMSLRNFIF</sequence>
<gene>
    <name evidence="1" type="ORF">Zm00014a_024955</name>
</gene>